<evidence type="ECO:0000313" key="2">
    <source>
        <dbReference type="EMBL" id="GAU97926.1"/>
    </source>
</evidence>
<organism evidence="2 3">
    <name type="scientific">Ramazzottius varieornatus</name>
    <name type="common">Water bear</name>
    <name type="synonym">Tardigrade</name>
    <dbReference type="NCBI Taxonomy" id="947166"/>
    <lineage>
        <taxon>Eukaryota</taxon>
        <taxon>Metazoa</taxon>
        <taxon>Ecdysozoa</taxon>
        <taxon>Tardigrada</taxon>
        <taxon>Eutardigrada</taxon>
        <taxon>Parachela</taxon>
        <taxon>Hypsibioidea</taxon>
        <taxon>Ramazzottiidae</taxon>
        <taxon>Ramazzottius</taxon>
    </lineage>
</organism>
<evidence type="ECO:0000313" key="3">
    <source>
        <dbReference type="Proteomes" id="UP000186922"/>
    </source>
</evidence>
<comment type="caution">
    <text evidence="2">The sequence shown here is derived from an EMBL/GenBank/DDBJ whole genome shotgun (WGS) entry which is preliminary data.</text>
</comment>
<dbReference type="AlphaFoldDB" id="A0A1D1V8D1"/>
<feature type="compositionally biased region" description="Basic residues" evidence="1">
    <location>
        <begin position="78"/>
        <end position="88"/>
    </location>
</feature>
<keyword evidence="3" id="KW-1185">Reference proteome</keyword>
<gene>
    <name evidence="2" type="primary">RvY_09144-1</name>
    <name evidence="2" type="synonym">RvY_09144.1</name>
    <name evidence="2" type="ORF">RvY_09144</name>
</gene>
<sequence>MTASVYGKPINHQELDSELKHTSYAKRGAASRDLELACLEITLRRQERDKADVGGSTKPVRRNYSQGYKLDIGSQQRQAHKRKRLTGD</sequence>
<dbReference type="Proteomes" id="UP000186922">
    <property type="component" value="Unassembled WGS sequence"/>
</dbReference>
<proteinExistence type="predicted"/>
<feature type="region of interest" description="Disordered" evidence="1">
    <location>
        <begin position="47"/>
        <end position="88"/>
    </location>
</feature>
<protein>
    <submittedName>
        <fullName evidence="2">Uncharacterized protein</fullName>
    </submittedName>
</protein>
<accession>A0A1D1V8D1</accession>
<dbReference type="EMBL" id="BDGG01000004">
    <property type="protein sequence ID" value="GAU97926.1"/>
    <property type="molecule type" value="Genomic_DNA"/>
</dbReference>
<reference evidence="2 3" key="1">
    <citation type="journal article" date="2016" name="Nat. Commun.">
        <title>Extremotolerant tardigrade genome and improved radiotolerance of human cultured cells by tardigrade-unique protein.</title>
        <authorList>
            <person name="Hashimoto T."/>
            <person name="Horikawa D.D."/>
            <person name="Saito Y."/>
            <person name="Kuwahara H."/>
            <person name="Kozuka-Hata H."/>
            <person name="Shin-I T."/>
            <person name="Minakuchi Y."/>
            <person name="Ohishi K."/>
            <person name="Motoyama A."/>
            <person name="Aizu T."/>
            <person name="Enomoto A."/>
            <person name="Kondo K."/>
            <person name="Tanaka S."/>
            <person name="Hara Y."/>
            <person name="Koshikawa S."/>
            <person name="Sagara H."/>
            <person name="Miura T."/>
            <person name="Yokobori S."/>
            <person name="Miyagawa K."/>
            <person name="Suzuki Y."/>
            <person name="Kubo T."/>
            <person name="Oyama M."/>
            <person name="Kohara Y."/>
            <person name="Fujiyama A."/>
            <person name="Arakawa K."/>
            <person name="Katayama T."/>
            <person name="Toyoda A."/>
            <person name="Kunieda T."/>
        </authorList>
    </citation>
    <scope>NUCLEOTIDE SEQUENCE [LARGE SCALE GENOMIC DNA]</scope>
    <source>
        <strain evidence="2 3">YOKOZUNA-1</strain>
    </source>
</reference>
<evidence type="ECO:0000256" key="1">
    <source>
        <dbReference type="SAM" id="MobiDB-lite"/>
    </source>
</evidence>
<name>A0A1D1V8D1_RAMVA</name>